<dbReference type="EMBL" id="CP001581">
    <property type="protein sequence ID" value="ACO85613.1"/>
    <property type="molecule type" value="Genomic_DNA"/>
</dbReference>
<dbReference type="EMBL" id="CP001581">
    <property type="protein sequence ID" value="ACO87266.1"/>
    <property type="molecule type" value="Genomic_DNA"/>
</dbReference>
<evidence type="ECO:0000313" key="5">
    <source>
        <dbReference type="EMBL" id="ACO85708.1"/>
    </source>
</evidence>
<dbReference type="EMBL" id="CP001581">
    <property type="protein sequence ID" value="ACO84169.1"/>
    <property type="molecule type" value="Genomic_DNA"/>
</dbReference>
<proteinExistence type="predicted"/>
<evidence type="ECO:0000313" key="8">
    <source>
        <dbReference type="Proteomes" id="UP000001374"/>
    </source>
</evidence>
<reference evidence="4 8" key="1">
    <citation type="submission" date="2008-10" db="EMBL/GenBank/DDBJ databases">
        <title>Genome sequence of Clostridium botulinum A2 Kyoto.</title>
        <authorList>
            <person name="Shrivastava S."/>
            <person name="Brinkac L.M."/>
            <person name="Brown J.L."/>
            <person name="Bruce D."/>
            <person name="Detter C.C."/>
            <person name="Johnson E.A."/>
            <person name="Munk C.A."/>
            <person name="Smith L.A."/>
            <person name="Smith T.J."/>
            <person name="Sutton G."/>
            <person name="Brettin T.S."/>
        </authorList>
    </citation>
    <scope>NUCLEOTIDE SEQUENCE [LARGE SCALE GENOMIC DNA]</scope>
    <source>
        <strain evidence="4">Kyoto</strain>
        <strain evidence="8">Kyoto / Type A2</strain>
    </source>
</reference>
<dbReference type="KEGG" id="cby:CLM_3991"/>
<dbReference type="KEGG" id="cby:CLM_0078"/>
<dbReference type="EMBL" id="CP001581">
    <property type="protein sequence ID" value="ACO84816.1"/>
    <property type="molecule type" value="Genomic_DNA"/>
</dbReference>
<evidence type="ECO:0000313" key="1">
    <source>
        <dbReference type="EMBL" id="ACO84169.1"/>
    </source>
</evidence>
<dbReference type="EMBL" id="CP001581">
    <property type="protein sequence ID" value="ACO84581.1"/>
    <property type="molecule type" value="Genomic_DNA"/>
</dbReference>
<evidence type="ECO:0000313" key="3">
    <source>
        <dbReference type="EMBL" id="ACO84816.1"/>
    </source>
</evidence>
<protein>
    <submittedName>
        <fullName evidence="4">Uncharacterized protein</fullName>
    </submittedName>
</protein>
<dbReference type="KEGG" id="cby:CLM_4000"/>
<evidence type="ECO:0000313" key="4">
    <source>
        <dbReference type="EMBL" id="ACO85613.1"/>
    </source>
</evidence>
<organism evidence="4 8">
    <name type="scientific">Clostridium botulinum (strain Kyoto / Type A2)</name>
    <dbReference type="NCBI Taxonomy" id="536232"/>
    <lineage>
        <taxon>Bacteria</taxon>
        <taxon>Bacillati</taxon>
        <taxon>Bacillota</taxon>
        <taxon>Clostridia</taxon>
        <taxon>Eubacteriales</taxon>
        <taxon>Clostridiaceae</taxon>
        <taxon>Clostridium</taxon>
    </lineage>
</organism>
<dbReference type="KEGG" id="cby:CLM_0066"/>
<sequence>MFLLNSCLGLFSAAYFRRHPFSRSYGVNLPSSLTAILPMALGFSPHLPVSVCGTGTYSLDRGFSWQCGIRYFAINGSPSHLSLARRICLSSMPKCLDAHPIVRTSYPTASPHFSNVNRWYRNINRLSITYAFRPRLRSRLTLSGRTFLRKP</sequence>
<dbReference type="KEGG" id="cby:CLM_0051"/>
<dbReference type="AlphaFoldDB" id="C1FNC0"/>
<name>C1FNC0_CLOBJ</name>
<accession>C1FNC0</accession>
<evidence type="ECO:0000313" key="6">
    <source>
        <dbReference type="EMBL" id="ACO86940.1"/>
    </source>
</evidence>
<dbReference type="EMBL" id="CP001581">
    <property type="protein sequence ID" value="ACO85708.1"/>
    <property type="molecule type" value="Genomic_DNA"/>
</dbReference>
<gene>
    <name evidence="1" type="ordered locus">CLM_0051</name>
    <name evidence="5" type="ordered locus">CLM_0058</name>
    <name evidence="2" type="ordered locus">CLM_0066</name>
    <name evidence="3" type="ordered locus">CLM_0078</name>
    <name evidence="6" type="ordered locus">CLM_0489</name>
    <name evidence="4" type="ordered locus">CLM_3991</name>
    <name evidence="7" type="ordered locus">CLM_4000</name>
</gene>
<dbReference type="Proteomes" id="UP000001374">
    <property type="component" value="Chromosome"/>
</dbReference>
<evidence type="ECO:0000313" key="7">
    <source>
        <dbReference type="EMBL" id="ACO87266.1"/>
    </source>
</evidence>
<evidence type="ECO:0000313" key="2">
    <source>
        <dbReference type="EMBL" id="ACO84581.1"/>
    </source>
</evidence>
<dbReference type="EMBL" id="CP001581">
    <property type="protein sequence ID" value="ACO86940.1"/>
    <property type="molecule type" value="Genomic_DNA"/>
</dbReference>
<dbReference type="KEGG" id="cby:CLM_0489"/>
<dbReference type="HOGENOM" id="CLU_151183_0_0_9"/>
<dbReference type="KEGG" id="cby:CLM_0058"/>